<feature type="compositionally biased region" description="Acidic residues" evidence="1">
    <location>
        <begin position="174"/>
        <end position="184"/>
    </location>
</feature>
<reference evidence="2" key="1">
    <citation type="journal article" date="2020" name="Nature">
        <title>Giant virus diversity and host interactions through global metagenomics.</title>
        <authorList>
            <person name="Schulz F."/>
            <person name="Roux S."/>
            <person name="Paez-Espino D."/>
            <person name="Jungbluth S."/>
            <person name="Walsh D.A."/>
            <person name="Denef V.J."/>
            <person name="McMahon K.D."/>
            <person name="Konstantinidis K.T."/>
            <person name="Eloe-Fadrosh E.A."/>
            <person name="Kyrpides N.C."/>
            <person name="Woyke T."/>
        </authorList>
    </citation>
    <scope>NUCLEOTIDE SEQUENCE</scope>
    <source>
        <strain evidence="2">GVMAG-M-3300023179-132</strain>
    </source>
</reference>
<feature type="compositionally biased region" description="Acidic residues" evidence="1">
    <location>
        <begin position="1986"/>
        <end position="1997"/>
    </location>
</feature>
<evidence type="ECO:0000313" key="2">
    <source>
        <dbReference type="EMBL" id="QHT23984.1"/>
    </source>
</evidence>
<dbReference type="EMBL" id="MN739736">
    <property type="protein sequence ID" value="QHT23984.1"/>
    <property type="molecule type" value="Genomic_DNA"/>
</dbReference>
<accession>A0A6C0E4K3</accession>
<organism evidence="2">
    <name type="scientific">viral metagenome</name>
    <dbReference type="NCBI Taxonomy" id="1070528"/>
    <lineage>
        <taxon>unclassified sequences</taxon>
        <taxon>metagenomes</taxon>
        <taxon>organismal metagenomes</taxon>
    </lineage>
</organism>
<evidence type="ECO:0000256" key="1">
    <source>
        <dbReference type="SAM" id="MobiDB-lite"/>
    </source>
</evidence>
<sequence length="1997" mass="229871">MSKIELRLGDVINLTDPTNELLNEQTFLIEYIDNEKLELVHTNTFKKIKLKVGENGAIGSVTRIVILSRSPVEGYAKQHKLVTGTWVDILLQNEVSLILTCEITNTEGDMIELKTTDGDILFINFDYKGIPENLPIVWIKRREKPNLAKKQEPKPEAVAVLNDDVNDFPPESGFVDDDDMDGDKDEDKENESKGNKQSEKQSDKQSDGPIDLEDLDDDNYDFKPPVNLVDKLRELIIDADKFTILDEEVGEVTQYVDVSTKSQRFNLETQISDLLDDMLSTIPTYKRSPVVLSELNKITDRFKQLRETFSKFDANGNIISFNKMSNQKPLLDYFSSFDRILYWLLPVVTNIKKVYETKGDDFDTFDDIEILDLSEDMKQIEEIIASYSSNVSMDTNKYSFLYNKLNSKFVPYINMDKTEHAIGTNINAIVDNLDITDNENDTYSSVVKDNKIQARRFLTQQYNTGIKRAYVDNKVTKFDMLMGDEKMCVKSMMMLPEPVIRFSRIRTPNTSILDKANLNQTFCNLWLMLKHDTRVKKTDVTDVDILFSDENFIKNINHFVYTDKIDYEKFADKITPGIDVFFKLMQKHMNNRLSIVDALNILEPFLVYSENLTLTEYQVMTSFIDQRVSEYNKNLLNRGGFFSSLKKAKNKKFYNKSSASLHTLLTDFKQVEEVLEHYKKDSDISTETEMLNNIYSRDYSRLFTAALSLQHKTLMFPDDFAGLLNPEKVQRNENESVEKCDLIVIAKKYRSGEELEGDNNRVVYFDKRYDTTKYSLIDGYEYQISTMQTDEFEAYLTNDLAKKFKMNEVESKKLAISLINGYKPVEDGHYALLYKGHRDNVNDEFDYYKRTNNVWLKVDSPVDKVITDDSSLICNLQDKCVSVSADKCVTDEQVKLNIKHKLMNDLIGEFDDKYKLTREETAAKLQAEFDYQLSIADALRDIRNANMMIDNDYKYKMFFAEDDDAVILSPHIKLRDLILSQNDFDAKQENIIKFVNSYTRQYIPIDVNESPHWLYCNVTNTKLLPKFKYDLALAHLRGGKYTECLDQLKNEIGQISDDGDKMVDKHSGWFLVKLDSDVEEGYDDKGFKQVSRSVMEADTMFVSTQASIVKKTTFSTSQAIMIAGIVSEITKSMGISLDHQIDFIVNSVLSIIRGVESEQQYDAREANSTKKNKLTYKEYSNSMILYSTLGMIIIAIQTSIPSLRTRKMFPGCVRSFTGFPLEGNGDFSSVQYLSCIVYQLRKSKRDPWNVLLSTKESVILERIKMTITANLMSLSEVKRKIDEKNHNMMENPEENVLLAQYNVVKWKNFLPPLFTFNIKTISKLSREFQENLLNDMKVDMGRQREKMLTIESKRIHFSMAIQQKIQAVVNRHDLILKNANNEPFLENACCGDVAGKTTIRYFENEDSDISDYNKVVKQLSLLLADLNGYSRASMFLPMGNAKPNIPVTNKVFDETTIYLAFVKFCKFNNDAPVPNDLAVLCGAKPEEGLLHSSDSLSEIIRKLKNDNRNYDNASFLRLLQLVSRNNIIHSDVSQPKLSYVGKIRNVVDSLKEKETAVEKSIISNKVVKLISDVLDTYDVASDEISEESKRLNDELFEDSKLMRTKIIKFITDHRGVTSKKNVNAAFSFLNTLTKWSADDYKFNTEINISHDSTYSSVTFFKTFIDNITNVFPSIILNKGDYDINEKQLASWNLSSSHASELTSVINAYYDKFKPFYEIPILTGVLRRMADDTKRTLPLIANTPSLTTIQYKSKIIKPIFDETTSKYLFEYYLLSVLGHYIDLCDDNEVLHADSGKGSLFSVSHMDALVSEDKRDDYDDNDDGNNDGLLDYQLSGDKTQLKGQVVKLLLSYCNIMENYKTNMDYSHDDIVERIFKMKQKEKNMVTSRLGSMTDEERNADTILKVNKLGVWNKGLQKGLTRYDKKTYDDDKVLASNMERVEKELHRKNKLNKTDQDIDDYLEENERGDLEDDEALDMSALNQDYDNGGTDEIENYDEDN</sequence>
<protein>
    <submittedName>
        <fullName evidence="2">Uncharacterized protein</fullName>
    </submittedName>
</protein>
<feature type="region of interest" description="Disordered" evidence="1">
    <location>
        <begin position="147"/>
        <end position="218"/>
    </location>
</feature>
<feature type="region of interest" description="Disordered" evidence="1">
    <location>
        <begin position="1954"/>
        <end position="1997"/>
    </location>
</feature>
<proteinExistence type="predicted"/>
<name>A0A6C0E4K3_9ZZZZ</name>
<feature type="compositionally biased region" description="Basic and acidic residues" evidence="1">
    <location>
        <begin position="185"/>
        <end position="206"/>
    </location>
</feature>